<evidence type="ECO:0000256" key="6">
    <source>
        <dbReference type="SAM" id="Phobius"/>
    </source>
</evidence>
<feature type="transmembrane region" description="Helical" evidence="6">
    <location>
        <begin position="382"/>
        <end position="402"/>
    </location>
</feature>
<feature type="transmembrane region" description="Helical" evidence="6">
    <location>
        <begin position="308"/>
        <end position="333"/>
    </location>
</feature>
<feature type="transmembrane region" description="Helical" evidence="6">
    <location>
        <begin position="46"/>
        <end position="69"/>
    </location>
</feature>
<feature type="transmembrane region" description="Helical" evidence="6">
    <location>
        <begin position="90"/>
        <end position="112"/>
    </location>
</feature>
<feature type="transmembrane region" description="Helical" evidence="6">
    <location>
        <begin position="414"/>
        <end position="434"/>
    </location>
</feature>
<dbReference type="PANTHER" id="PTHR30250">
    <property type="entry name" value="PST FAMILY PREDICTED COLANIC ACID TRANSPORTER"/>
    <property type="match status" value="1"/>
</dbReference>
<sequence length="501" mass="54923">MKRSNLRALLFASLSGRMIYAIASLAALPLLSRLLGAEAVGLVGFFSTIVMVMMVFEGGLTSNVIQQLAWRRVREARAPRRFSASSGSLILTYVGFFAVVGAVLTFIIIGLSDAIVQQWLKFSALSNAQVEYSVKCMGVFVGLNLPVMILQGVFIGREQQIKLNALYIPYSLARTIGVLLVMLAFPGWRSVEEYFLIQVFIQTTYLILLIAVLSKEFAAVLGALSFRFLYLKRGWRFSRGVLLISITSVFVVQIDKLYLSGNSSLADYAAYSLASTLAGFPYIFSTALNSVLFPRFSINLDAADEYKVLSLFGVSCAAITFLMVVLCVAVYFFGGSLLALFFTPDLATGIGQILPVLLIGTALQSVLIVPFALQLAAKWTSLALRLNLIWIPIVLLLLPALVHKFGVIGGAYAWLIYNVFSTILTFILVARRFSFLKAVNAELMRIFAVTLISSVVICYAVKAVAAAFMDTYEGLAFETASVLAIVVVGGYIFRKKLVHFR</sequence>
<feature type="transmembrane region" description="Helical" evidence="6">
    <location>
        <begin position="446"/>
        <end position="469"/>
    </location>
</feature>
<dbReference type="InterPro" id="IPR002797">
    <property type="entry name" value="Polysacc_synth"/>
</dbReference>
<feature type="transmembrane region" description="Helical" evidence="6">
    <location>
        <begin position="353"/>
        <end position="375"/>
    </location>
</feature>
<evidence type="ECO:0000256" key="1">
    <source>
        <dbReference type="ARBA" id="ARBA00004651"/>
    </source>
</evidence>
<evidence type="ECO:0000256" key="4">
    <source>
        <dbReference type="ARBA" id="ARBA00022989"/>
    </source>
</evidence>
<dbReference type="KEGG" id="poi:BOP93_07865"/>
<accession>A0A2L0S463</accession>
<gene>
    <name evidence="7" type="ORF">BOP93_07865</name>
</gene>
<reference evidence="7 8" key="1">
    <citation type="journal article" date="2018" name="Front. Microbiol.">
        <title>Pseudomonas orientalis F9: A Potent Antagonist against Phytopathogens with Phytotoxic Effect in the Apple Flower.</title>
        <authorList>
            <person name="Zengerer V."/>
            <person name="Schmid M."/>
            <person name="Bieri M."/>
            <person name="Muller D.C."/>
            <person name="Remus-Emsermann M.N.P."/>
            <person name="Ahrens C.H."/>
            <person name="Pelludat C."/>
        </authorList>
    </citation>
    <scope>NUCLEOTIDE SEQUENCE [LARGE SCALE GENOMIC DNA]</scope>
    <source>
        <strain evidence="7 8">F9</strain>
    </source>
</reference>
<dbReference type="Pfam" id="PF01943">
    <property type="entry name" value="Polysacc_synt"/>
    <property type="match status" value="1"/>
</dbReference>
<protein>
    <recommendedName>
        <fullName evidence="9">Polysaccharide biosynthesis protein</fullName>
    </recommendedName>
</protein>
<evidence type="ECO:0000256" key="5">
    <source>
        <dbReference type="ARBA" id="ARBA00023136"/>
    </source>
</evidence>
<evidence type="ECO:0000256" key="3">
    <source>
        <dbReference type="ARBA" id="ARBA00022692"/>
    </source>
</evidence>
<dbReference type="EMBL" id="CP018049">
    <property type="protein sequence ID" value="AUZ49011.1"/>
    <property type="molecule type" value="Genomic_DNA"/>
</dbReference>
<feature type="transmembrane region" description="Helical" evidence="6">
    <location>
        <begin position="241"/>
        <end position="259"/>
    </location>
</feature>
<evidence type="ECO:0000256" key="2">
    <source>
        <dbReference type="ARBA" id="ARBA00022475"/>
    </source>
</evidence>
<feature type="transmembrane region" description="Helical" evidence="6">
    <location>
        <begin position="132"/>
        <end position="155"/>
    </location>
</feature>
<evidence type="ECO:0000313" key="8">
    <source>
        <dbReference type="Proteomes" id="UP000239888"/>
    </source>
</evidence>
<keyword evidence="3 6" id="KW-0812">Transmembrane</keyword>
<dbReference type="Proteomes" id="UP000239888">
    <property type="component" value="Chromosome"/>
</dbReference>
<comment type="subcellular location">
    <subcellularLocation>
        <location evidence="1">Cell membrane</location>
        <topology evidence="1">Multi-pass membrane protein</topology>
    </subcellularLocation>
</comment>
<evidence type="ECO:0000313" key="7">
    <source>
        <dbReference type="EMBL" id="AUZ49011.1"/>
    </source>
</evidence>
<proteinExistence type="predicted"/>
<keyword evidence="2" id="KW-1003">Cell membrane</keyword>
<feature type="transmembrane region" description="Helical" evidence="6">
    <location>
        <begin position="475"/>
        <end position="493"/>
    </location>
</feature>
<feature type="transmembrane region" description="Helical" evidence="6">
    <location>
        <begin position="271"/>
        <end position="296"/>
    </location>
</feature>
<dbReference type="InterPro" id="IPR050833">
    <property type="entry name" value="Poly_Biosynth_Transport"/>
</dbReference>
<dbReference type="AlphaFoldDB" id="A0A2L0S463"/>
<keyword evidence="5 6" id="KW-0472">Membrane</keyword>
<name>A0A2L0S463_9PSED</name>
<feature type="transmembrane region" description="Helical" evidence="6">
    <location>
        <begin position="167"/>
        <end position="185"/>
    </location>
</feature>
<dbReference type="GO" id="GO:0005886">
    <property type="term" value="C:plasma membrane"/>
    <property type="evidence" value="ECO:0007669"/>
    <property type="project" value="UniProtKB-SubCell"/>
</dbReference>
<organism evidence="7 8">
    <name type="scientific">Pseudomonas orientalis</name>
    <dbReference type="NCBI Taxonomy" id="76758"/>
    <lineage>
        <taxon>Bacteria</taxon>
        <taxon>Pseudomonadati</taxon>
        <taxon>Pseudomonadota</taxon>
        <taxon>Gammaproteobacteria</taxon>
        <taxon>Pseudomonadales</taxon>
        <taxon>Pseudomonadaceae</taxon>
        <taxon>Pseudomonas</taxon>
    </lineage>
</organism>
<dbReference type="PANTHER" id="PTHR30250:SF11">
    <property type="entry name" value="O-ANTIGEN TRANSPORTER-RELATED"/>
    <property type="match status" value="1"/>
</dbReference>
<keyword evidence="4 6" id="KW-1133">Transmembrane helix</keyword>
<evidence type="ECO:0008006" key="9">
    <source>
        <dbReference type="Google" id="ProtNLM"/>
    </source>
</evidence>